<feature type="region of interest" description="Disordered" evidence="1">
    <location>
        <begin position="305"/>
        <end position="399"/>
    </location>
</feature>
<feature type="compositionally biased region" description="Polar residues" evidence="1">
    <location>
        <begin position="432"/>
        <end position="445"/>
    </location>
</feature>
<protein>
    <recommendedName>
        <fullName evidence="5">Transmembrane protein</fullName>
    </recommendedName>
</protein>
<reference evidence="3" key="1">
    <citation type="journal article" date="2020" name="Ecol. Evol.">
        <title>Genome structure and content of the rice root-knot nematode (Meloidogyne graminicola).</title>
        <authorList>
            <person name="Phan N.T."/>
            <person name="Danchin E.G.J."/>
            <person name="Klopp C."/>
            <person name="Perfus-Barbeoch L."/>
            <person name="Kozlowski D.K."/>
            <person name="Koutsovoulos G.D."/>
            <person name="Lopez-Roques C."/>
            <person name="Bouchez O."/>
            <person name="Zahm M."/>
            <person name="Besnard G."/>
            <person name="Bellafiore S."/>
        </authorList>
    </citation>
    <scope>NUCLEOTIDE SEQUENCE</scope>
    <source>
        <strain evidence="3">VN-18</strain>
    </source>
</reference>
<evidence type="ECO:0000313" key="4">
    <source>
        <dbReference type="Proteomes" id="UP000605970"/>
    </source>
</evidence>
<gene>
    <name evidence="3" type="ORF">Mgra_00005133</name>
</gene>
<comment type="caution">
    <text evidence="3">The sequence shown here is derived from an EMBL/GenBank/DDBJ whole genome shotgun (WGS) entry which is preliminary data.</text>
</comment>
<feature type="compositionally biased region" description="Basic residues" evidence="1">
    <location>
        <begin position="315"/>
        <end position="325"/>
    </location>
</feature>
<accession>A0A8S9ZPF3</accession>
<feature type="region of interest" description="Disordered" evidence="1">
    <location>
        <begin position="432"/>
        <end position="460"/>
    </location>
</feature>
<keyword evidence="2" id="KW-1133">Transmembrane helix</keyword>
<proteinExistence type="predicted"/>
<feature type="compositionally biased region" description="Basic and acidic residues" evidence="1">
    <location>
        <begin position="362"/>
        <end position="371"/>
    </location>
</feature>
<evidence type="ECO:0000313" key="3">
    <source>
        <dbReference type="EMBL" id="KAF7635457.1"/>
    </source>
</evidence>
<dbReference type="AlphaFoldDB" id="A0A8S9ZPF3"/>
<feature type="compositionally biased region" description="Basic and acidic residues" evidence="1">
    <location>
        <begin position="446"/>
        <end position="460"/>
    </location>
</feature>
<evidence type="ECO:0000256" key="1">
    <source>
        <dbReference type="SAM" id="MobiDB-lite"/>
    </source>
</evidence>
<sequence>MRSGTTSFGSLMLLFLLIFINFFYKNVQPFSIFVKIEWKEDSFHYHQLASKNTKRFNLELTSSEHYIDGSTNKYDFSELSFKDLQDERPEPIYSFNLKVRINGSNKIIASIDNIKNYAIVYITLPIKNPKNIINIVKDNEEYYNQIINLFKYPVRILQFILQPNEKYSKIRIKCKNKKNNKFNAKFNRNYDNEGNAYLETEYFKSKVCPNDQYIVEKDGREIELNCNTAINHSNVYLINLNERICKLIQQDSINFGDVKNQLTQSEKNAEEILKSSSDECIRNNESNVYIFYPGNFVPHQLQQNIQQSQSNQNVPRRRPQQRQRSARQPQQLGIRLESIQEGIEEGPGSSRKGKGKNVVETQTKHSSDSKHTIPQLHGQQHLREGSSIPENLQGGFMGATSFTDKQINDLIAANRFNLSQGGQGIFQDVQQTHEGGTSSTRPQQNVEHDNQQDDYHFGNQ</sequence>
<organism evidence="3 4">
    <name type="scientific">Meloidogyne graminicola</name>
    <dbReference type="NCBI Taxonomy" id="189291"/>
    <lineage>
        <taxon>Eukaryota</taxon>
        <taxon>Metazoa</taxon>
        <taxon>Ecdysozoa</taxon>
        <taxon>Nematoda</taxon>
        <taxon>Chromadorea</taxon>
        <taxon>Rhabditida</taxon>
        <taxon>Tylenchina</taxon>
        <taxon>Tylenchomorpha</taxon>
        <taxon>Tylenchoidea</taxon>
        <taxon>Meloidogynidae</taxon>
        <taxon>Meloidogyninae</taxon>
        <taxon>Meloidogyne</taxon>
    </lineage>
</organism>
<name>A0A8S9ZPF3_9BILA</name>
<evidence type="ECO:0000256" key="2">
    <source>
        <dbReference type="SAM" id="Phobius"/>
    </source>
</evidence>
<feature type="transmembrane region" description="Helical" evidence="2">
    <location>
        <begin position="7"/>
        <end position="24"/>
    </location>
</feature>
<evidence type="ECO:0008006" key="5">
    <source>
        <dbReference type="Google" id="ProtNLM"/>
    </source>
</evidence>
<dbReference type="Proteomes" id="UP000605970">
    <property type="component" value="Unassembled WGS sequence"/>
</dbReference>
<keyword evidence="4" id="KW-1185">Reference proteome</keyword>
<dbReference type="OrthoDB" id="5908956at2759"/>
<keyword evidence="2" id="KW-0812">Transmembrane</keyword>
<keyword evidence="2" id="KW-0472">Membrane</keyword>
<dbReference type="EMBL" id="JABEBT010000042">
    <property type="protein sequence ID" value="KAF7635457.1"/>
    <property type="molecule type" value="Genomic_DNA"/>
</dbReference>